<reference evidence="4 5" key="1">
    <citation type="submission" date="2024-04" db="EMBL/GenBank/DDBJ databases">
        <title>Tritrichomonas musculus Genome.</title>
        <authorList>
            <person name="Alves-Ferreira E."/>
            <person name="Grigg M."/>
            <person name="Lorenzi H."/>
            <person name="Galac M."/>
        </authorList>
    </citation>
    <scope>NUCLEOTIDE SEQUENCE [LARGE SCALE GENOMIC DNA]</scope>
    <source>
        <strain evidence="4 5">EAF2021</strain>
    </source>
</reference>
<dbReference type="Proteomes" id="UP001470230">
    <property type="component" value="Unassembled WGS sequence"/>
</dbReference>
<dbReference type="PANTHER" id="PTHR18962:SF0">
    <property type="entry name" value="COILED-COIL DOMAIN-CONTAINING PROTEIN 39"/>
    <property type="match status" value="1"/>
</dbReference>
<feature type="coiled-coil region" evidence="2">
    <location>
        <begin position="118"/>
        <end position="152"/>
    </location>
</feature>
<gene>
    <name evidence="4" type="ORF">M9Y10_002666</name>
</gene>
<dbReference type="PANTHER" id="PTHR18962">
    <property type="entry name" value="COILED-COIL DOMAIN-CONTAINING PROTEIN 39"/>
    <property type="match status" value="1"/>
</dbReference>
<evidence type="ECO:0000256" key="1">
    <source>
        <dbReference type="ARBA" id="ARBA00023054"/>
    </source>
</evidence>
<feature type="compositionally biased region" description="Low complexity" evidence="3">
    <location>
        <begin position="929"/>
        <end position="945"/>
    </location>
</feature>
<sequence>MSNGVLKLYDVLPDFANKENRVKHAENQQKIAQLAALEKECKDLQDRYRVLKEHLKNVQSEVISVEQLIIEKEKQYEEEKHLRKLTERERGKLRVDYEKSQLETEDVQSKWSIVQSKLQIAQNRIDDFRENMKLNQKELDQWEFEAKQKEEDFQIIQKYQKDDENKIKQMILEKENIVTIIESRKTELDQEITNTRSLQIELDNTADYFRKIHEERTKLLAQWEATLKQVQALDGQIEKATSAYDSRSGEAGKYRSSISEEKKNLNIAISNSQLVERQLTMCDHQVSSKHAQYEKNIEQISDFSEVVATQRQKLDKLDSDERAYNEHIADYRNKIEREIQRREELLSRLKETEDAFSIQKDYTKDITNQTNIMYEMIKAQEAKIKELDNLINETKNTIFHLSQDVFNLKNQEKLIAAEVQGSKSQDKNMQIRLKDYEKEIQKQLELIYNANYSIAQMQQKISRIQGNEVVGDKDSLEQQVAELEKSLESKLSLKKTLELQLNRLNLDIRNSKRDKDNLTKVNKELSTKLNEIQIDQISLEKSVLTVRKKKEQALVQLNMIRLQIEKLSAEVEKKCDEVVSLENRREQLKLSLQERLAELESHISSLKVQLKTEQEAKHQAILELAERKKREAALSSKYNIIMGNYSLDSIDSTTTTDGNGKSDPKQVGFEEMQSSRIIQFARERENATKRGDELEEEVKNAIKQLRTLEKQMEKLNLQTDEFKKGFQTEEDVQLAEKKRLLEDQLKTMNAKYNQKKAEARSIEEEKNEMDKAFYQKQESIAQMQNDLTRIQATIEKLKNDNKELKDKLNRANIVLKRTRDNIRKEENIPTDAPYPTLLLEMNIELQMAKSTINTIVSELTKLSDGNREIETKLSLGLSQIGLQMIHLPKPPSIPNLNGSQAIPNSARNSFSYKSGKNFKTGKPIIITPNSARSRASNASKNSKASIGSRSSGVSNGSQMSFHQIEFPGN</sequence>
<name>A0ABR2LAG8_9EUKA</name>
<feature type="coiled-coil region" evidence="2">
    <location>
        <begin position="473"/>
        <end position="616"/>
    </location>
</feature>
<comment type="caution">
    <text evidence="4">The sequence shown here is derived from an EMBL/GenBank/DDBJ whole genome shotgun (WGS) entry which is preliminary data.</text>
</comment>
<evidence type="ECO:0000256" key="3">
    <source>
        <dbReference type="SAM" id="MobiDB-lite"/>
    </source>
</evidence>
<dbReference type="EMBL" id="JAPFFF010000001">
    <property type="protein sequence ID" value="KAK8900340.1"/>
    <property type="molecule type" value="Genomic_DNA"/>
</dbReference>
<organism evidence="4 5">
    <name type="scientific">Tritrichomonas musculus</name>
    <dbReference type="NCBI Taxonomy" id="1915356"/>
    <lineage>
        <taxon>Eukaryota</taxon>
        <taxon>Metamonada</taxon>
        <taxon>Parabasalia</taxon>
        <taxon>Tritrichomonadida</taxon>
        <taxon>Tritrichomonadidae</taxon>
        <taxon>Tritrichomonas</taxon>
    </lineage>
</organism>
<feature type="coiled-coil region" evidence="2">
    <location>
        <begin position="677"/>
        <end position="828"/>
    </location>
</feature>
<dbReference type="InterPro" id="IPR033290">
    <property type="entry name" value="CCDC39"/>
</dbReference>
<feature type="region of interest" description="Disordered" evidence="3">
    <location>
        <begin position="921"/>
        <end position="969"/>
    </location>
</feature>
<keyword evidence="1 2" id="KW-0175">Coiled coil</keyword>
<evidence type="ECO:0000313" key="5">
    <source>
        <dbReference type="Proteomes" id="UP001470230"/>
    </source>
</evidence>
<feature type="coiled-coil region" evidence="2">
    <location>
        <begin position="328"/>
        <end position="397"/>
    </location>
</feature>
<feature type="compositionally biased region" description="Polar residues" evidence="3">
    <location>
        <begin position="947"/>
        <end position="961"/>
    </location>
</feature>
<evidence type="ECO:0000313" key="4">
    <source>
        <dbReference type="EMBL" id="KAK8900340.1"/>
    </source>
</evidence>
<dbReference type="Pfam" id="PF24161">
    <property type="entry name" value="CCDC39"/>
    <property type="match status" value="1"/>
</dbReference>
<evidence type="ECO:0000256" key="2">
    <source>
        <dbReference type="SAM" id="Coils"/>
    </source>
</evidence>
<feature type="coiled-coil region" evidence="2">
    <location>
        <begin position="27"/>
        <end position="89"/>
    </location>
</feature>
<protein>
    <submittedName>
        <fullName evidence="4">Coiled-coil domain-containing protein 39</fullName>
    </submittedName>
</protein>
<proteinExistence type="predicted"/>
<accession>A0ABR2LAG8</accession>
<keyword evidence="5" id="KW-1185">Reference proteome</keyword>